<protein>
    <submittedName>
        <fullName evidence="3">Uncharacterized protein</fullName>
    </submittedName>
</protein>
<dbReference type="PANTHER" id="PTHR33287">
    <property type="entry name" value="OS03G0453550 PROTEIN"/>
    <property type="match status" value="1"/>
</dbReference>
<evidence type="ECO:0000256" key="1">
    <source>
        <dbReference type="SAM" id="MobiDB-lite"/>
    </source>
</evidence>
<organism evidence="3 4">
    <name type="scientific">Zingiber officinale</name>
    <name type="common">Ginger</name>
    <name type="synonym">Amomum zingiber</name>
    <dbReference type="NCBI Taxonomy" id="94328"/>
    <lineage>
        <taxon>Eukaryota</taxon>
        <taxon>Viridiplantae</taxon>
        <taxon>Streptophyta</taxon>
        <taxon>Embryophyta</taxon>
        <taxon>Tracheophyta</taxon>
        <taxon>Spermatophyta</taxon>
        <taxon>Magnoliopsida</taxon>
        <taxon>Liliopsida</taxon>
        <taxon>Zingiberales</taxon>
        <taxon>Zingiberaceae</taxon>
        <taxon>Zingiber</taxon>
    </lineage>
</organism>
<keyword evidence="2" id="KW-0472">Membrane</keyword>
<feature type="compositionally biased region" description="Basic and acidic residues" evidence="1">
    <location>
        <begin position="69"/>
        <end position="86"/>
    </location>
</feature>
<feature type="transmembrane region" description="Helical" evidence="2">
    <location>
        <begin position="124"/>
        <end position="150"/>
    </location>
</feature>
<sequence>MKMLPSQKLSQNSVFEEETQTIKRKSGESSPGEERRPAAVLTKRRAQGTASRRGKSRVAARTASSRGKSLGEKASRRGKRGGEEKIYTGSQRAPAISSSSSSGSQRRTATVVVLEACMDVVKRVVFHLSCLLLTFHDLSFTLLFIASVAGASCCGWWLPCILSLTTSLAVTVSVQVVVRAYWRISRWLQRECDDERALARCVLEMRMKGADFDLFKEPQKSSMWMKGSSVEV</sequence>
<evidence type="ECO:0000256" key="2">
    <source>
        <dbReference type="SAM" id="Phobius"/>
    </source>
</evidence>
<reference evidence="3 4" key="1">
    <citation type="submission" date="2020-08" db="EMBL/GenBank/DDBJ databases">
        <title>Plant Genome Project.</title>
        <authorList>
            <person name="Zhang R.-G."/>
        </authorList>
    </citation>
    <scope>NUCLEOTIDE SEQUENCE [LARGE SCALE GENOMIC DNA]</scope>
    <source>
        <tissue evidence="3">Rhizome</tissue>
    </source>
</reference>
<accession>A0A8J5H8C3</accession>
<evidence type="ECO:0000313" key="3">
    <source>
        <dbReference type="EMBL" id="KAG6517252.1"/>
    </source>
</evidence>
<feature type="transmembrane region" description="Helical" evidence="2">
    <location>
        <begin position="156"/>
        <end position="182"/>
    </location>
</feature>
<evidence type="ECO:0000313" key="4">
    <source>
        <dbReference type="Proteomes" id="UP000734854"/>
    </source>
</evidence>
<keyword evidence="4" id="KW-1185">Reference proteome</keyword>
<feature type="compositionally biased region" description="Basic residues" evidence="1">
    <location>
        <begin position="42"/>
        <end position="58"/>
    </location>
</feature>
<name>A0A8J5H8C3_ZINOF</name>
<feature type="region of interest" description="Disordered" evidence="1">
    <location>
        <begin position="1"/>
        <end position="103"/>
    </location>
</feature>
<comment type="caution">
    <text evidence="3">The sequence shown here is derived from an EMBL/GenBank/DDBJ whole genome shotgun (WGS) entry which is preliminary data.</text>
</comment>
<gene>
    <name evidence="3" type="ORF">ZIOFF_020632</name>
</gene>
<dbReference type="PANTHER" id="PTHR33287:SF3">
    <property type="entry name" value="OS03G0453550 PROTEIN"/>
    <property type="match status" value="1"/>
</dbReference>
<dbReference type="AlphaFoldDB" id="A0A8J5H8C3"/>
<dbReference type="Proteomes" id="UP000734854">
    <property type="component" value="Unassembled WGS sequence"/>
</dbReference>
<dbReference type="EMBL" id="JACMSC010000006">
    <property type="protein sequence ID" value="KAG6517252.1"/>
    <property type="molecule type" value="Genomic_DNA"/>
</dbReference>
<proteinExistence type="predicted"/>
<keyword evidence="2" id="KW-1133">Transmembrane helix</keyword>
<keyword evidence="2" id="KW-0812">Transmembrane</keyword>